<dbReference type="RefSeq" id="WP_228849274.1">
    <property type="nucleotide sequence ID" value="NZ_JADCKQ010000009.1"/>
</dbReference>
<comment type="caution">
    <text evidence="1">The sequence shown here is derived from an EMBL/GenBank/DDBJ whole genome shotgun (WGS) entry which is preliminary data.</text>
</comment>
<dbReference type="Proteomes" id="UP000640583">
    <property type="component" value="Unassembled WGS sequence"/>
</dbReference>
<name>A0A8J7IYD5_9RHOB</name>
<evidence type="ECO:0000313" key="1">
    <source>
        <dbReference type="EMBL" id="MBI1494515.1"/>
    </source>
</evidence>
<dbReference type="AlphaFoldDB" id="A0A8J7IYD5"/>
<sequence length="115" mass="12343">MTEKLKSRLRAGTPLMWINTAMGSVSDANVPVSPAQVQEAEQNWRDLAPLLAQCFPELEPTGGVVSSELIEVPRLAQALGYEQGRHFVKADHALPVAGSVKARGGIPAHGVQDYI</sequence>
<proteinExistence type="predicted"/>
<protein>
    <submittedName>
        <fullName evidence="1">Uncharacterized protein</fullName>
    </submittedName>
</protein>
<dbReference type="Gene3D" id="3.40.50.1100">
    <property type="match status" value="1"/>
</dbReference>
<reference evidence="1" key="1">
    <citation type="submission" date="2020-10" db="EMBL/GenBank/DDBJ databases">
        <title>Paenihalocynthiibacter styelae gen. nov., sp. nov., isolated from stalked sea squirt Styela clava.</title>
        <authorList>
            <person name="Kim Y.-O."/>
            <person name="Yoon J.-H."/>
        </authorList>
    </citation>
    <scope>NUCLEOTIDE SEQUENCE</scope>
    <source>
        <strain evidence="1">MYP1-1</strain>
    </source>
</reference>
<organism evidence="1 2">
    <name type="scientific">Halocynthiibacter styelae</name>
    <dbReference type="NCBI Taxonomy" id="2761955"/>
    <lineage>
        <taxon>Bacteria</taxon>
        <taxon>Pseudomonadati</taxon>
        <taxon>Pseudomonadota</taxon>
        <taxon>Alphaproteobacteria</taxon>
        <taxon>Rhodobacterales</taxon>
        <taxon>Paracoccaceae</taxon>
        <taxon>Halocynthiibacter</taxon>
    </lineage>
</organism>
<dbReference type="InterPro" id="IPR036052">
    <property type="entry name" value="TrpB-like_PALP_sf"/>
</dbReference>
<gene>
    <name evidence="1" type="ORF">H1D41_12780</name>
</gene>
<keyword evidence="2" id="KW-1185">Reference proteome</keyword>
<accession>A0A8J7IYD5</accession>
<evidence type="ECO:0000313" key="2">
    <source>
        <dbReference type="Proteomes" id="UP000640583"/>
    </source>
</evidence>
<dbReference type="EMBL" id="JADCKQ010000009">
    <property type="protein sequence ID" value="MBI1494515.1"/>
    <property type="molecule type" value="Genomic_DNA"/>
</dbReference>